<evidence type="ECO:0000313" key="3">
    <source>
        <dbReference type="EMBL" id="MEO3691684.1"/>
    </source>
</evidence>
<dbReference type="Pfam" id="PF13579">
    <property type="entry name" value="Glyco_trans_4_4"/>
    <property type="match status" value="1"/>
</dbReference>
<sequence length="376" mass="40674">MTSLRVLQVCGLQDAQLRAPQQLLADWATTPLIAEAAQAAGVDVAVLQQHREQCRVERAGIGYHFLPLLNPSGEGLSPACLQLLAALRPQVLHLHGLGFGALARALAQACPGVPLVIQHHAERVATRPWLWWRQRQTLALARGFMVCAPEQAQAFARRRALGRACRVYEVVESSCHFEPRDRAAAQARTGLRGEPCVLWLGHLNANKDPLTVLDGIERASERMPDLPGLQLWMCFGEAPLLAEVKARIAGSSLLGRVHLLGRVPHAEVEWLLSAADILVQGSHHEGSGYAVIEALACGAAPVVTRIPSFRALVGDCPAAQLWPTGDAAALADALVAAAAWSHEDRRHSVRARFDAALSPQQLGRQLRSAYEDLLNA</sequence>
<dbReference type="RefSeq" id="WP_347704497.1">
    <property type="nucleotide sequence ID" value="NZ_JBDPZD010000002.1"/>
</dbReference>
<dbReference type="PANTHER" id="PTHR45947">
    <property type="entry name" value="SULFOQUINOVOSYL TRANSFERASE SQD2"/>
    <property type="match status" value="1"/>
</dbReference>
<dbReference type="InterPro" id="IPR050194">
    <property type="entry name" value="Glycosyltransferase_grp1"/>
</dbReference>
<dbReference type="InterPro" id="IPR028098">
    <property type="entry name" value="Glyco_trans_4-like_N"/>
</dbReference>
<reference evidence="3 4" key="1">
    <citation type="submission" date="2024-05" db="EMBL/GenBank/DDBJ databases">
        <title>Roseateles sp. DJS-2-20 16S ribosomal RNA gene Genome sequencing and assembly.</title>
        <authorList>
            <person name="Woo H."/>
        </authorList>
    </citation>
    <scope>NUCLEOTIDE SEQUENCE [LARGE SCALE GENOMIC DNA]</scope>
    <source>
        <strain evidence="3 4">DJS-2-20</strain>
    </source>
</reference>
<dbReference type="Pfam" id="PF00534">
    <property type="entry name" value="Glycos_transf_1"/>
    <property type="match status" value="1"/>
</dbReference>
<keyword evidence="3" id="KW-0808">Transferase</keyword>
<accession>A0ABV0G1S3</accession>
<dbReference type="Gene3D" id="3.40.50.2000">
    <property type="entry name" value="Glycogen Phosphorylase B"/>
    <property type="match status" value="2"/>
</dbReference>
<dbReference type="SUPFAM" id="SSF53756">
    <property type="entry name" value="UDP-Glycosyltransferase/glycogen phosphorylase"/>
    <property type="match status" value="1"/>
</dbReference>
<keyword evidence="3" id="KW-0328">Glycosyltransferase</keyword>
<protein>
    <submittedName>
        <fullName evidence="3">Glycosyltransferase family 4 protein</fullName>
        <ecNumber evidence="3">2.4.-.-</ecNumber>
    </submittedName>
</protein>
<dbReference type="EMBL" id="JBDPZD010000002">
    <property type="protein sequence ID" value="MEO3691684.1"/>
    <property type="molecule type" value="Genomic_DNA"/>
</dbReference>
<dbReference type="GO" id="GO:0016757">
    <property type="term" value="F:glycosyltransferase activity"/>
    <property type="evidence" value="ECO:0007669"/>
    <property type="project" value="UniProtKB-KW"/>
</dbReference>
<feature type="domain" description="Glycosyl transferase family 1" evidence="1">
    <location>
        <begin position="193"/>
        <end position="334"/>
    </location>
</feature>
<proteinExistence type="predicted"/>
<evidence type="ECO:0000313" key="4">
    <source>
        <dbReference type="Proteomes" id="UP001495147"/>
    </source>
</evidence>
<dbReference type="CDD" id="cd03801">
    <property type="entry name" value="GT4_PimA-like"/>
    <property type="match status" value="1"/>
</dbReference>
<evidence type="ECO:0000259" key="2">
    <source>
        <dbReference type="Pfam" id="PF13579"/>
    </source>
</evidence>
<keyword evidence="4" id="KW-1185">Reference proteome</keyword>
<organism evidence="3 4">
    <name type="scientific">Roseateles paludis</name>
    <dbReference type="NCBI Taxonomy" id="3145238"/>
    <lineage>
        <taxon>Bacteria</taxon>
        <taxon>Pseudomonadati</taxon>
        <taxon>Pseudomonadota</taxon>
        <taxon>Betaproteobacteria</taxon>
        <taxon>Burkholderiales</taxon>
        <taxon>Sphaerotilaceae</taxon>
        <taxon>Roseateles</taxon>
    </lineage>
</organism>
<evidence type="ECO:0000259" key="1">
    <source>
        <dbReference type="Pfam" id="PF00534"/>
    </source>
</evidence>
<gene>
    <name evidence="3" type="ORF">ABDJ85_09405</name>
</gene>
<feature type="domain" description="Glycosyltransferase subfamily 4-like N-terminal" evidence="2">
    <location>
        <begin position="32"/>
        <end position="159"/>
    </location>
</feature>
<comment type="caution">
    <text evidence="3">The sequence shown here is derived from an EMBL/GenBank/DDBJ whole genome shotgun (WGS) entry which is preliminary data.</text>
</comment>
<dbReference type="Proteomes" id="UP001495147">
    <property type="component" value="Unassembled WGS sequence"/>
</dbReference>
<name>A0ABV0G1S3_9BURK</name>
<dbReference type="PANTHER" id="PTHR45947:SF3">
    <property type="entry name" value="SULFOQUINOVOSYL TRANSFERASE SQD2"/>
    <property type="match status" value="1"/>
</dbReference>
<dbReference type="InterPro" id="IPR001296">
    <property type="entry name" value="Glyco_trans_1"/>
</dbReference>
<dbReference type="EC" id="2.4.-.-" evidence="3"/>